<feature type="binding site" evidence="8">
    <location>
        <position position="29"/>
    </location>
    <ligand>
        <name>Zn(2+)</name>
        <dbReference type="ChEBI" id="CHEBI:29105"/>
    </ligand>
</feature>
<evidence type="ECO:0000256" key="7">
    <source>
        <dbReference type="ARBA" id="ARBA00035167"/>
    </source>
</evidence>
<proteinExistence type="inferred from homology"/>
<dbReference type="GO" id="GO:0019843">
    <property type="term" value="F:rRNA binding"/>
    <property type="evidence" value="ECO:0007669"/>
    <property type="project" value="UniProtKB-UniRule"/>
</dbReference>
<evidence type="ECO:0000256" key="2">
    <source>
        <dbReference type="ARBA" id="ARBA00022730"/>
    </source>
</evidence>
<evidence type="ECO:0000256" key="6">
    <source>
        <dbReference type="ARBA" id="ARBA00023274"/>
    </source>
</evidence>
<dbReference type="GO" id="GO:0005737">
    <property type="term" value="C:cytoplasm"/>
    <property type="evidence" value="ECO:0007669"/>
    <property type="project" value="UniProtKB-ARBA"/>
</dbReference>
<dbReference type="PANTHER" id="PTHR19836">
    <property type="entry name" value="30S RIBOSOMAL PROTEIN S14"/>
    <property type="match status" value="1"/>
</dbReference>
<dbReference type="EMBL" id="PEWZ01000115">
    <property type="protein sequence ID" value="PIU34222.1"/>
    <property type="molecule type" value="Genomic_DNA"/>
</dbReference>
<evidence type="ECO:0000256" key="8">
    <source>
        <dbReference type="HAMAP-Rule" id="MF_01364"/>
    </source>
</evidence>
<comment type="function">
    <text evidence="8">Binds 16S rRNA, required for the assembly of 30S particles and may also be responsible for determining the conformation of the 16S rRNA at the A site.</text>
</comment>
<evidence type="ECO:0000313" key="10">
    <source>
        <dbReference type="Proteomes" id="UP000229502"/>
    </source>
</evidence>
<dbReference type="AlphaFoldDB" id="A0A2M6YR14"/>
<evidence type="ECO:0000313" key="9">
    <source>
        <dbReference type="EMBL" id="PIU34222.1"/>
    </source>
</evidence>
<comment type="subunit">
    <text evidence="8">Part of the 30S ribosomal subunit. Contacts proteins S3 and S10.</text>
</comment>
<dbReference type="GO" id="GO:0015935">
    <property type="term" value="C:small ribosomal subunit"/>
    <property type="evidence" value="ECO:0007669"/>
    <property type="project" value="TreeGrafter"/>
</dbReference>
<organism evidence="9 10">
    <name type="scientific">Candidatus Shapirobacteria bacterium CG07_land_8_20_14_0_80_39_18</name>
    <dbReference type="NCBI Taxonomy" id="1974882"/>
    <lineage>
        <taxon>Bacteria</taxon>
        <taxon>Candidatus Shapironibacteriota</taxon>
    </lineage>
</organism>
<dbReference type="GO" id="GO:0008270">
    <property type="term" value="F:zinc ion binding"/>
    <property type="evidence" value="ECO:0007669"/>
    <property type="project" value="UniProtKB-UniRule"/>
</dbReference>
<keyword evidence="2 8" id="KW-0699">rRNA-binding</keyword>
<feature type="binding site" evidence="8">
    <location>
        <position position="42"/>
    </location>
    <ligand>
        <name>Zn(2+)</name>
        <dbReference type="ChEBI" id="CHEBI:29105"/>
    </ligand>
</feature>
<dbReference type="InterPro" id="IPR043140">
    <property type="entry name" value="Ribosomal_uS14_sf"/>
</dbReference>
<dbReference type="Gene3D" id="4.10.830.10">
    <property type="entry name" value="30s Ribosomal Protein S14, Chain N"/>
    <property type="match status" value="1"/>
</dbReference>
<name>A0A2M6YR14_9BACT</name>
<feature type="binding site" evidence="8">
    <location>
        <position position="45"/>
    </location>
    <ligand>
        <name>Zn(2+)</name>
        <dbReference type="ChEBI" id="CHEBI:29105"/>
    </ligand>
</feature>
<keyword evidence="1 8" id="KW-0479">Metal-binding</keyword>
<evidence type="ECO:0000256" key="3">
    <source>
        <dbReference type="ARBA" id="ARBA00022833"/>
    </source>
</evidence>
<dbReference type="InterPro" id="IPR001209">
    <property type="entry name" value="Ribosomal_uS14"/>
</dbReference>
<evidence type="ECO:0000256" key="5">
    <source>
        <dbReference type="ARBA" id="ARBA00022980"/>
    </source>
</evidence>
<sequence length="63" mass="7465">MARKSKIINQTNKKMLKYETRFHNRCLLCGRPRGYLRFFGLCRLCFRELASKGEIPGIKKASW</sequence>
<dbReference type="Proteomes" id="UP000229502">
    <property type="component" value="Unassembled WGS sequence"/>
</dbReference>
<keyword evidence="3 8" id="KW-0862">Zinc</keyword>
<dbReference type="GO" id="GO:0006412">
    <property type="term" value="P:translation"/>
    <property type="evidence" value="ECO:0007669"/>
    <property type="project" value="UniProtKB-UniRule"/>
</dbReference>
<feature type="binding site" evidence="8">
    <location>
        <position position="26"/>
    </location>
    <ligand>
        <name>Zn(2+)</name>
        <dbReference type="ChEBI" id="CHEBI:29105"/>
    </ligand>
</feature>
<keyword evidence="5 8" id="KW-0689">Ribosomal protein</keyword>
<accession>A0A2M6YR14</accession>
<gene>
    <name evidence="8" type="primary">rpsZ</name>
    <name evidence="8" type="synonym">rpsN</name>
    <name evidence="9" type="ORF">COT03_02395</name>
</gene>
<dbReference type="HAMAP" id="MF_01364_B">
    <property type="entry name" value="Ribosomal_uS14_2_B"/>
    <property type="match status" value="1"/>
</dbReference>
<comment type="caution">
    <text evidence="9">The sequence shown here is derived from an EMBL/GenBank/DDBJ whole genome shotgun (WGS) entry which is preliminary data.</text>
</comment>
<comment type="cofactor">
    <cofactor evidence="8">
        <name>Zn(2+)</name>
        <dbReference type="ChEBI" id="CHEBI:29105"/>
    </cofactor>
    <text evidence="8">Binds 1 zinc ion per subunit.</text>
</comment>
<reference evidence="10" key="1">
    <citation type="submission" date="2017-09" db="EMBL/GenBank/DDBJ databases">
        <title>Depth-based differentiation of microbial function through sediment-hosted aquifers and enrichment of novel symbionts in the deep terrestrial subsurface.</title>
        <authorList>
            <person name="Probst A.J."/>
            <person name="Ladd B."/>
            <person name="Jarett J.K."/>
            <person name="Geller-Mcgrath D.E."/>
            <person name="Sieber C.M.K."/>
            <person name="Emerson J.B."/>
            <person name="Anantharaman K."/>
            <person name="Thomas B.C."/>
            <person name="Malmstrom R."/>
            <person name="Stieglmeier M."/>
            <person name="Klingl A."/>
            <person name="Woyke T."/>
            <person name="Ryan C.M."/>
            <person name="Banfield J.F."/>
        </authorList>
    </citation>
    <scope>NUCLEOTIDE SEQUENCE [LARGE SCALE GENOMIC DNA]</scope>
</reference>
<dbReference type="InterPro" id="IPR018271">
    <property type="entry name" value="Ribosomal_uS14_CS"/>
</dbReference>
<dbReference type="SUPFAM" id="SSF57716">
    <property type="entry name" value="Glucocorticoid receptor-like (DNA-binding domain)"/>
    <property type="match status" value="1"/>
</dbReference>
<dbReference type="PROSITE" id="PS00527">
    <property type="entry name" value="RIBOSOMAL_S14"/>
    <property type="match status" value="1"/>
</dbReference>
<comment type="similarity">
    <text evidence="8">Belongs to the universal ribosomal protein uS14 family. Zinc-binding uS14 subfamily.</text>
</comment>
<dbReference type="InterPro" id="IPR023053">
    <property type="entry name" value="Ribosomal_uS14_bact"/>
</dbReference>
<dbReference type="NCBIfam" id="NF005974">
    <property type="entry name" value="PRK08061.1"/>
    <property type="match status" value="1"/>
</dbReference>
<keyword evidence="4 8" id="KW-0694">RNA-binding</keyword>
<evidence type="ECO:0000256" key="1">
    <source>
        <dbReference type="ARBA" id="ARBA00022723"/>
    </source>
</evidence>
<keyword evidence="6 8" id="KW-0687">Ribonucleoprotein</keyword>
<evidence type="ECO:0000256" key="4">
    <source>
        <dbReference type="ARBA" id="ARBA00022884"/>
    </source>
</evidence>
<dbReference type="GO" id="GO:0003735">
    <property type="term" value="F:structural constituent of ribosome"/>
    <property type="evidence" value="ECO:0007669"/>
    <property type="project" value="InterPro"/>
</dbReference>
<protein>
    <recommendedName>
        <fullName evidence="7 8">Small ribosomal subunit protein uS14</fullName>
    </recommendedName>
</protein>
<dbReference type="PANTHER" id="PTHR19836:SF19">
    <property type="entry name" value="SMALL RIBOSOMAL SUBUNIT PROTEIN US14M"/>
    <property type="match status" value="1"/>
</dbReference>
<dbReference type="Pfam" id="PF00253">
    <property type="entry name" value="Ribosomal_S14"/>
    <property type="match status" value="1"/>
</dbReference>